<evidence type="ECO:0000313" key="3">
    <source>
        <dbReference type="EMBL" id="GAA0756836.1"/>
    </source>
</evidence>
<dbReference type="InterPro" id="IPR038762">
    <property type="entry name" value="ABM_predict"/>
</dbReference>
<proteinExistence type="predicted"/>
<keyword evidence="1" id="KW-0812">Transmembrane</keyword>
<evidence type="ECO:0000256" key="1">
    <source>
        <dbReference type="SAM" id="Phobius"/>
    </source>
</evidence>
<gene>
    <name evidence="3" type="ORF">GCM10009107_35750</name>
</gene>
<name>A0ABN1K6X8_9BURK</name>
<dbReference type="EMBL" id="BAAAEW010000023">
    <property type="protein sequence ID" value="GAA0756836.1"/>
    <property type="molecule type" value="Genomic_DNA"/>
</dbReference>
<keyword evidence="3" id="KW-0560">Oxidoreductase</keyword>
<feature type="transmembrane region" description="Helical" evidence="1">
    <location>
        <begin position="150"/>
        <end position="172"/>
    </location>
</feature>
<feature type="transmembrane region" description="Helical" evidence="1">
    <location>
        <begin position="178"/>
        <end position="200"/>
    </location>
</feature>
<dbReference type="SUPFAM" id="SSF54909">
    <property type="entry name" value="Dimeric alpha+beta barrel"/>
    <property type="match status" value="1"/>
</dbReference>
<keyword evidence="4" id="KW-1185">Reference proteome</keyword>
<keyword evidence="1" id="KW-0472">Membrane</keyword>
<dbReference type="GO" id="GO:0004497">
    <property type="term" value="F:monooxygenase activity"/>
    <property type="evidence" value="ECO:0007669"/>
    <property type="project" value="UniProtKB-KW"/>
</dbReference>
<dbReference type="PROSITE" id="PS51725">
    <property type="entry name" value="ABM"/>
    <property type="match status" value="1"/>
</dbReference>
<accession>A0ABN1K6X8</accession>
<reference evidence="3 4" key="1">
    <citation type="journal article" date="2019" name="Int. J. Syst. Evol. Microbiol.">
        <title>The Global Catalogue of Microorganisms (GCM) 10K type strain sequencing project: providing services to taxonomists for standard genome sequencing and annotation.</title>
        <authorList>
            <consortium name="The Broad Institute Genomics Platform"/>
            <consortium name="The Broad Institute Genome Sequencing Center for Infectious Disease"/>
            <person name="Wu L."/>
            <person name="Ma J."/>
        </authorList>
    </citation>
    <scope>NUCLEOTIDE SEQUENCE [LARGE SCALE GENOMIC DNA]</scope>
    <source>
        <strain evidence="3 4">JCM 15503</strain>
    </source>
</reference>
<evidence type="ECO:0000259" key="2">
    <source>
        <dbReference type="PROSITE" id="PS51725"/>
    </source>
</evidence>
<dbReference type="Gene3D" id="3.30.70.100">
    <property type="match status" value="1"/>
</dbReference>
<organism evidence="3 4">
    <name type="scientific">Ideonella azotifigens</name>
    <dbReference type="NCBI Taxonomy" id="513160"/>
    <lineage>
        <taxon>Bacteria</taxon>
        <taxon>Pseudomonadati</taxon>
        <taxon>Pseudomonadota</taxon>
        <taxon>Betaproteobacteria</taxon>
        <taxon>Burkholderiales</taxon>
        <taxon>Sphaerotilaceae</taxon>
        <taxon>Ideonella</taxon>
    </lineage>
</organism>
<dbReference type="PANTHER" id="PTHR40057:SF1">
    <property type="entry name" value="SLR1162 PROTEIN"/>
    <property type="match status" value="1"/>
</dbReference>
<dbReference type="InterPro" id="IPR007138">
    <property type="entry name" value="ABM_dom"/>
</dbReference>
<dbReference type="Pfam" id="PF03992">
    <property type="entry name" value="ABM"/>
    <property type="match status" value="1"/>
</dbReference>
<keyword evidence="3" id="KW-0503">Monooxygenase</keyword>
<dbReference type="InterPro" id="IPR011008">
    <property type="entry name" value="Dimeric_a/b-barrel"/>
</dbReference>
<protein>
    <submittedName>
        <fullName evidence="3">Antibiotic biosynthesis monooxygenase</fullName>
    </submittedName>
</protein>
<comment type="caution">
    <text evidence="3">The sequence shown here is derived from an EMBL/GenBank/DDBJ whole genome shotgun (WGS) entry which is preliminary data.</text>
</comment>
<dbReference type="PANTHER" id="PTHR40057">
    <property type="entry name" value="SLR1162 PROTEIN"/>
    <property type="match status" value="1"/>
</dbReference>
<feature type="domain" description="ABM" evidence="2">
    <location>
        <begin position="38"/>
        <end position="128"/>
    </location>
</feature>
<evidence type="ECO:0000313" key="4">
    <source>
        <dbReference type="Proteomes" id="UP001500279"/>
    </source>
</evidence>
<sequence length="213" mass="23904">MDSARIPPAHATDERRPELRSADLLQIVASELPQAEMITAVIRQRVDPARRGDYEAWLHRIILVAARFPGHRGAHVIPPSPGETLYTITIQFDTIAHADDWFRSEARQALLREAEPMLTGPEEVKTVTGLEFWFEPRAAMPAPRRAKQALATLSVIYPLTTVLGLLIGPLVHGWPTPWGRLAGNLAVSSATVFLMTYLVMPRYTRLLSRWLSR</sequence>
<dbReference type="Proteomes" id="UP001500279">
    <property type="component" value="Unassembled WGS sequence"/>
</dbReference>
<dbReference type="RefSeq" id="WP_141286912.1">
    <property type="nucleotide sequence ID" value="NZ_BAAAEW010000023.1"/>
</dbReference>
<keyword evidence="1" id="KW-1133">Transmembrane helix</keyword>